<evidence type="ECO:0000313" key="4">
    <source>
        <dbReference type="Proteomes" id="UP000031386"/>
    </source>
</evidence>
<keyword evidence="3" id="KW-0808">Transferase</keyword>
<dbReference type="PANTHER" id="PTHR12526">
    <property type="entry name" value="GLYCOSYLTRANSFERASE"/>
    <property type="match status" value="1"/>
</dbReference>
<dbReference type="Proteomes" id="UP000031386">
    <property type="component" value="Chromosome"/>
</dbReference>
<evidence type="ECO:0000313" key="3">
    <source>
        <dbReference type="EMBL" id="AIZ36592.1"/>
    </source>
</evidence>
<dbReference type="SUPFAM" id="SSF53756">
    <property type="entry name" value="UDP-Glycosyltransferase/glycogen phosphorylase"/>
    <property type="match status" value="1"/>
</dbReference>
<dbReference type="GO" id="GO:0016757">
    <property type="term" value="F:glycosyltransferase activity"/>
    <property type="evidence" value="ECO:0007669"/>
    <property type="project" value="InterPro"/>
</dbReference>
<dbReference type="Pfam" id="PF00534">
    <property type="entry name" value="Glycos_transf_1"/>
    <property type="match status" value="1"/>
</dbReference>
<keyword evidence="4" id="KW-1185">Reference proteome</keyword>
<dbReference type="CDD" id="cd03811">
    <property type="entry name" value="GT4_GT28_WabH-like"/>
    <property type="match status" value="1"/>
</dbReference>
<name>A0A0B4S174_9FIRM</name>
<organism evidence="3 4">
    <name type="scientific">Parvimonas micra</name>
    <dbReference type="NCBI Taxonomy" id="33033"/>
    <lineage>
        <taxon>Bacteria</taxon>
        <taxon>Bacillati</taxon>
        <taxon>Bacillota</taxon>
        <taxon>Tissierellia</taxon>
        <taxon>Tissierellales</taxon>
        <taxon>Peptoniphilaceae</taxon>
        <taxon>Parvimonas</taxon>
    </lineage>
</organism>
<feature type="domain" description="Glycosyltransferase subfamily 4-like N-terminal" evidence="2">
    <location>
        <begin position="17"/>
        <end position="181"/>
    </location>
</feature>
<sequence length="366" mass="42790">MKKTKILFFLWSFSLGGGAEKILSTIVNNLDSEKYDIDILEIEHFDKGYEPVNDNIRILKSWQDYRQSKIKRAILWRIRKFFPNLVRKIMVKEKYDIEISFTIINPPFEFSKDKNIKKIAWIHGSIEDFMKDSQKRNNHKRYLENVDKIISVSEKTKESIISVYPEYKDKVLTIYNGYDFESILEKSNERTDINIEKNSICVIGRIENLKGSLEVYDTIKKLHKNLNKKYHLYFLGTGELEAHIKELVQKDNLEEYVHFLGYQKNPYKYIKKMNLMFSMSKQEGFSGAIVEGLALGIPFISTDVGGVKELSNDGKFGKIVNSTDDACECIVNYFENSMSVDKSEMKNFITQFTISEQMKNINEILE</sequence>
<evidence type="ECO:0000259" key="2">
    <source>
        <dbReference type="Pfam" id="PF13439"/>
    </source>
</evidence>
<dbReference type="EMBL" id="CP009761">
    <property type="protein sequence ID" value="AIZ36592.1"/>
    <property type="molecule type" value="Genomic_DNA"/>
</dbReference>
<reference evidence="3 4" key="1">
    <citation type="submission" date="2014-10" db="EMBL/GenBank/DDBJ databases">
        <title>Complete genome sequence of Parvimonas micra KCOM 1535 (= ChDC B708).</title>
        <authorList>
            <person name="Kook J.-K."/>
            <person name="Park S.-N."/>
            <person name="Lim Y.K."/>
            <person name="Roh H."/>
        </authorList>
    </citation>
    <scope>NUCLEOTIDE SEQUENCE [LARGE SCALE GENOMIC DNA]</scope>
    <source>
        <strain evidence="4">KCOM 1535 / ChDC B708</strain>
    </source>
</reference>
<dbReference type="PANTHER" id="PTHR12526:SF630">
    <property type="entry name" value="GLYCOSYLTRANSFERASE"/>
    <property type="match status" value="1"/>
</dbReference>
<dbReference type="Pfam" id="PF13439">
    <property type="entry name" value="Glyco_transf_4"/>
    <property type="match status" value="1"/>
</dbReference>
<accession>A0A0B4S174</accession>
<protein>
    <submittedName>
        <fullName evidence="3">Glycosyl transferase family 1</fullName>
    </submittedName>
</protein>
<gene>
    <name evidence="3" type="ORF">NW74_04225</name>
</gene>
<dbReference type="STRING" id="33033.NW74_04225"/>
<feature type="domain" description="Glycosyl transferase family 1" evidence="1">
    <location>
        <begin position="188"/>
        <end position="324"/>
    </location>
</feature>
<dbReference type="Gene3D" id="3.40.50.2000">
    <property type="entry name" value="Glycogen Phosphorylase B"/>
    <property type="match status" value="2"/>
</dbReference>
<dbReference type="RefSeq" id="WP_041954001.1">
    <property type="nucleotide sequence ID" value="NZ_CP009761.1"/>
</dbReference>
<dbReference type="InterPro" id="IPR001296">
    <property type="entry name" value="Glyco_trans_1"/>
</dbReference>
<dbReference type="OrthoDB" id="3199616at2"/>
<evidence type="ECO:0000259" key="1">
    <source>
        <dbReference type="Pfam" id="PF00534"/>
    </source>
</evidence>
<proteinExistence type="predicted"/>
<dbReference type="InterPro" id="IPR028098">
    <property type="entry name" value="Glyco_trans_4-like_N"/>
</dbReference>
<dbReference type="KEGG" id="pmic:NW74_04225"/>
<dbReference type="AlphaFoldDB" id="A0A0B4S174"/>